<comment type="caution">
    <text evidence="2">The sequence shown here is derived from an EMBL/GenBank/DDBJ whole genome shotgun (WGS) entry which is preliminary data.</text>
</comment>
<evidence type="ECO:0000313" key="3">
    <source>
        <dbReference type="Proteomes" id="UP001237737"/>
    </source>
</evidence>
<reference evidence="2 3" key="1">
    <citation type="submission" date="2023-07" db="EMBL/GenBank/DDBJ databases">
        <title>Sorghum-associated microbial communities from plants grown in Nebraska, USA.</title>
        <authorList>
            <person name="Schachtman D."/>
        </authorList>
    </citation>
    <scope>NUCLEOTIDE SEQUENCE [LARGE SCALE GENOMIC DNA]</scope>
    <source>
        <strain evidence="2 3">CC60</strain>
    </source>
</reference>
<keyword evidence="3" id="KW-1185">Reference proteome</keyword>
<evidence type="ECO:0000259" key="1">
    <source>
        <dbReference type="PROSITE" id="PS51729"/>
    </source>
</evidence>
<dbReference type="PROSITE" id="PS51729">
    <property type="entry name" value="GNAT_YJDJ"/>
    <property type="match status" value="1"/>
</dbReference>
<sequence>MAAEITIREEPAECRIVAELEGCLASAWYERNGDTLRFVRIDLPAELVCRGVLSQLIRVALVEARTKGLLVEPLCPEVLDYMRDNPETHDLLSLGGLRLLSP</sequence>
<dbReference type="Pfam" id="PF14542">
    <property type="entry name" value="Acetyltransf_CG"/>
    <property type="match status" value="1"/>
</dbReference>
<dbReference type="EMBL" id="JAUSSK010000001">
    <property type="protein sequence ID" value="MDQ0008419.1"/>
    <property type="molecule type" value="Genomic_DNA"/>
</dbReference>
<organism evidence="2 3">
    <name type="scientific">Luteibacter jiangsuensis</name>
    <dbReference type="NCBI Taxonomy" id="637577"/>
    <lineage>
        <taxon>Bacteria</taxon>
        <taxon>Pseudomonadati</taxon>
        <taxon>Pseudomonadota</taxon>
        <taxon>Gammaproteobacteria</taxon>
        <taxon>Lysobacterales</taxon>
        <taxon>Rhodanobacteraceae</taxon>
        <taxon>Luteibacter</taxon>
    </lineage>
</organism>
<dbReference type="InterPro" id="IPR016181">
    <property type="entry name" value="Acyl_CoA_acyltransferase"/>
</dbReference>
<dbReference type="RefSeq" id="WP_306847071.1">
    <property type="nucleotide sequence ID" value="NZ_JAUSSK010000001.1"/>
</dbReference>
<dbReference type="InterPro" id="IPR031165">
    <property type="entry name" value="GNAT_YJDJ"/>
</dbReference>
<evidence type="ECO:0000313" key="2">
    <source>
        <dbReference type="EMBL" id="MDQ0008419.1"/>
    </source>
</evidence>
<name>A0ABT9STU6_9GAMM</name>
<accession>A0ABT9STU6</accession>
<protein>
    <submittedName>
        <fullName evidence="2">GNAT family acetyltransferase</fullName>
    </submittedName>
</protein>
<proteinExistence type="predicted"/>
<feature type="domain" description="N-acetyltransferase" evidence="1">
    <location>
        <begin position="8"/>
        <end position="93"/>
    </location>
</feature>
<dbReference type="SUPFAM" id="SSF55729">
    <property type="entry name" value="Acyl-CoA N-acyltransferases (Nat)"/>
    <property type="match status" value="1"/>
</dbReference>
<dbReference type="Gene3D" id="3.40.630.30">
    <property type="match status" value="1"/>
</dbReference>
<dbReference type="Proteomes" id="UP001237737">
    <property type="component" value="Unassembled WGS sequence"/>
</dbReference>
<gene>
    <name evidence="2" type="ORF">J2T07_000578</name>
</gene>